<accession>A0A9P8C0Q6</accession>
<comment type="function">
    <text evidence="8 9">Component of the Mediator complex, a coactivator involved in the regulated transcription of nearly all RNA polymerase II-dependent genes. Mediator functions as a bridge to convey information from gene-specific regulatory proteins to the basal RNA polymerase II transcription machinery. Mediator is recruited to promoters by direct interactions with regulatory proteins and serves as a scaffold for the assembly of a functional preinitiation complex with RNA polymerase II and the general transcription factors.</text>
</comment>
<protein>
    <recommendedName>
        <fullName evidence="9">Mediator of RNA polymerase II transcription subunit 9</fullName>
    </recommendedName>
    <alternativeName>
        <fullName evidence="9">Mediator complex subunit 9</fullName>
    </alternativeName>
</protein>
<comment type="caution">
    <text evidence="12">The sequence shown here is derived from an EMBL/GenBank/DDBJ whole genome shotgun (WGS) entry which is preliminary data.</text>
</comment>
<evidence type="ECO:0000256" key="4">
    <source>
        <dbReference type="ARBA" id="ARBA00023015"/>
    </source>
</evidence>
<evidence type="ECO:0000256" key="8">
    <source>
        <dbReference type="ARBA" id="ARBA00025687"/>
    </source>
</evidence>
<dbReference type="AlphaFoldDB" id="A0A9P8C0Q6"/>
<proteinExistence type="inferred from homology"/>
<comment type="similarity">
    <text evidence="2 9">Belongs to the Mediator complex subunit 9 family.</text>
</comment>
<dbReference type="GO" id="GO:0003712">
    <property type="term" value="F:transcription coregulator activity"/>
    <property type="evidence" value="ECO:0007669"/>
    <property type="project" value="InterPro"/>
</dbReference>
<dbReference type="InterPro" id="IPR011425">
    <property type="entry name" value="Med9"/>
</dbReference>
<dbReference type="EMBL" id="MU251745">
    <property type="protein sequence ID" value="KAG9229633.1"/>
    <property type="molecule type" value="Genomic_DNA"/>
</dbReference>
<evidence type="ECO:0000256" key="1">
    <source>
        <dbReference type="ARBA" id="ARBA00004123"/>
    </source>
</evidence>
<dbReference type="InterPro" id="IPR037212">
    <property type="entry name" value="Med7/Med21-like"/>
</dbReference>
<dbReference type="OrthoDB" id="5414694at2759"/>
<evidence type="ECO:0000313" key="13">
    <source>
        <dbReference type="Proteomes" id="UP000824998"/>
    </source>
</evidence>
<evidence type="ECO:0000256" key="10">
    <source>
        <dbReference type="SAM" id="Coils"/>
    </source>
</evidence>
<reference evidence="12" key="1">
    <citation type="journal article" date="2021" name="IMA Fungus">
        <title>Genomic characterization of three marine fungi, including Emericellopsis atlantica sp. nov. with signatures of a generalist lifestyle and marine biomass degradation.</title>
        <authorList>
            <person name="Hagestad O.C."/>
            <person name="Hou L."/>
            <person name="Andersen J.H."/>
            <person name="Hansen E.H."/>
            <person name="Altermark B."/>
            <person name="Li C."/>
            <person name="Kuhnert E."/>
            <person name="Cox R.J."/>
            <person name="Crous P.W."/>
            <person name="Spatafora J.W."/>
            <person name="Lail K."/>
            <person name="Amirebrahimi M."/>
            <person name="Lipzen A."/>
            <person name="Pangilinan J."/>
            <person name="Andreopoulos W."/>
            <person name="Hayes R.D."/>
            <person name="Ng V."/>
            <person name="Grigoriev I.V."/>
            <person name="Jackson S.A."/>
            <person name="Sutton T.D.S."/>
            <person name="Dobson A.D.W."/>
            <person name="Rama T."/>
        </authorList>
    </citation>
    <scope>NUCLEOTIDE SEQUENCE</scope>
    <source>
        <strain evidence="12">TRa018bII</strain>
    </source>
</reference>
<gene>
    <name evidence="9" type="primary">MED9</name>
    <name evidence="12" type="ORF">BJ875DRAFT_488728</name>
</gene>
<keyword evidence="4 9" id="KW-0805">Transcription regulation</keyword>
<dbReference type="Pfam" id="PF07544">
    <property type="entry name" value="Med9"/>
    <property type="match status" value="1"/>
</dbReference>
<sequence length="139" mass="14827">MASPSQQAASTTALEIDAIPVLHALLSRLQPPSNPLTGSAGSPPVATPSESVPGTGPLRAKDIPVATDGMKHKLQKARRDVMALPDIHRSIAEQEDEIRELEEKIAKQGEVLQRLRDAGAATTMAKEMKVKESVDTVMT</sequence>
<evidence type="ECO:0000256" key="6">
    <source>
        <dbReference type="ARBA" id="ARBA00023163"/>
    </source>
</evidence>
<comment type="subunit">
    <text evidence="3 9">Component of the Mediator complex.</text>
</comment>
<keyword evidence="6 9" id="KW-0804">Transcription</keyword>
<dbReference type="GO" id="GO:0006357">
    <property type="term" value="P:regulation of transcription by RNA polymerase II"/>
    <property type="evidence" value="ECO:0007669"/>
    <property type="project" value="InterPro"/>
</dbReference>
<keyword evidence="7 9" id="KW-0539">Nucleus</keyword>
<feature type="coiled-coil region" evidence="10">
    <location>
        <begin position="84"/>
        <end position="118"/>
    </location>
</feature>
<evidence type="ECO:0000313" key="12">
    <source>
        <dbReference type="EMBL" id="KAG9229633.1"/>
    </source>
</evidence>
<feature type="region of interest" description="Disordered" evidence="11">
    <location>
        <begin position="29"/>
        <end position="65"/>
    </location>
</feature>
<organism evidence="12 13">
    <name type="scientific">Amylocarpus encephaloides</name>
    <dbReference type="NCBI Taxonomy" id="45428"/>
    <lineage>
        <taxon>Eukaryota</taxon>
        <taxon>Fungi</taxon>
        <taxon>Dikarya</taxon>
        <taxon>Ascomycota</taxon>
        <taxon>Pezizomycotina</taxon>
        <taxon>Leotiomycetes</taxon>
        <taxon>Helotiales</taxon>
        <taxon>Helotiales incertae sedis</taxon>
        <taxon>Amylocarpus</taxon>
    </lineage>
</organism>
<evidence type="ECO:0000256" key="5">
    <source>
        <dbReference type="ARBA" id="ARBA00023159"/>
    </source>
</evidence>
<evidence type="ECO:0000256" key="7">
    <source>
        <dbReference type="ARBA" id="ARBA00023242"/>
    </source>
</evidence>
<evidence type="ECO:0000256" key="9">
    <source>
        <dbReference type="RuleBase" id="RU364145"/>
    </source>
</evidence>
<evidence type="ECO:0000256" key="3">
    <source>
        <dbReference type="ARBA" id="ARBA00011837"/>
    </source>
</evidence>
<keyword evidence="5 9" id="KW-0010">Activator</keyword>
<evidence type="ECO:0000256" key="2">
    <source>
        <dbReference type="ARBA" id="ARBA00008089"/>
    </source>
</evidence>
<dbReference type="GO" id="GO:0016592">
    <property type="term" value="C:mediator complex"/>
    <property type="evidence" value="ECO:0007669"/>
    <property type="project" value="InterPro"/>
</dbReference>
<comment type="subcellular location">
    <subcellularLocation>
        <location evidence="1 9">Nucleus</location>
    </subcellularLocation>
</comment>
<dbReference type="Proteomes" id="UP000824998">
    <property type="component" value="Unassembled WGS sequence"/>
</dbReference>
<name>A0A9P8C0Q6_9HELO</name>
<keyword evidence="10" id="KW-0175">Coiled coil</keyword>
<keyword evidence="13" id="KW-1185">Reference proteome</keyword>
<dbReference type="SUPFAM" id="SSF140718">
    <property type="entry name" value="Mediator hinge subcomplex-like"/>
    <property type="match status" value="1"/>
</dbReference>
<evidence type="ECO:0000256" key="11">
    <source>
        <dbReference type="SAM" id="MobiDB-lite"/>
    </source>
</evidence>